<dbReference type="STRING" id="278856.A0A212F9C7"/>
<dbReference type="Pfam" id="PF06585">
    <property type="entry name" value="JHBP"/>
    <property type="match status" value="1"/>
</dbReference>
<dbReference type="PANTHER" id="PTHR11008:SF32">
    <property type="entry name" value="CIRCADIAN CLOCK-CONTROLLED PROTEIN DAYWAKE-RELATED"/>
    <property type="match status" value="1"/>
</dbReference>
<evidence type="ECO:0000313" key="2">
    <source>
        <dbReference type="Proteomes" id="UP000007151"/>
    </source>
</evidence>
<comment type="caution">
    <text evidence="1">The sequence shown here is derived from an EMBL/GenBank/DDBJ whole genome shotgun (WGS) entry which is preliminary data.</text>
</comment>
<dbReference type="Proteomes" id="UP000007151">
    <property type="component" value="Unassembled WGS sequence"/>
</dbReference>
<organism evidence="1 2">
    <name type="scientific">Danaus plexippus plexippus</name>
    <dbReference type="NCBI Taxonomy" id="278856"/>
    <lineage>
        <taxon>Eukaryota</taxon>
        <taxon>Metazoa</taxon>
        <taxon>Ecdysozoa</taxon>
        <taxon>Arthropoda</taxon>
        <taxon>Hexapoda</taxon>
        <taxon>Insecta</taxon>
        <taxon>Pterygota</taxon>
        <taxon>Neoptera</taxon>
        <taxon>Endopterygota</taxon>
        <taxon>Lepidoptera</taxon>
        <taxon>Glossata</taxon>
        <taxon>Ditrysia</taxon>
        <taxon>Papilionoidea</taxon>
        <taxon>Nymphalidae</taxon>
        <taxon>Danainae</taxon>
        <taxon>Danaini</taxon>
        <taxon>Danaina</taxon>
        <taxon>Danaus</taxon>
        <taxon>Danaus</taxon>
    </lineage>
</organism>
<dbReference type="InterPro" id="IPR010562">
    <property type="entry name" value="Haemolymph_juvenile_hormone-bd"/>
</dbReference>
<gene>
    <name evidence="1" type="ORF">KGM_209225</name>
</gene>
<reference evidence="1 2" key="1">
    <citation type="journal article" date="2011" name="Cell">
        <title>The monarch butterfly genome yields insights into long-distance migration.</title>
        <authorList>
            <person name="Zhan S."/>
            <person name="Merlin C."/>
            <person name="Boore J.L."/>
            <person name="Reppert S.M."/>
        </authorList>
    </citation>
    <scope>NUCLEOTIDE SEQUENCE [LARGE SCALE GENOMIC DNA]</scope>
    <source>
        <strain evidence="1">F-2</strain>
    </source>
</reference>
<dbReference type="eggNOG" id="ENOG502TCMM">
    <property type="taxonomic scope" value="Eukaryota"/>
</dbReference>
<dbReference type="GO" id="GO:0005615">
    <property type="term" value="C:extracellular space"/>
    <property type="evidence" value="ECO:0007669"/>
    <property type="project" value="TreeGrafter"/>
</dbReference>
<keyword evidence="2" id="KW-1185">Reference proteome</keyword>
<dbReference type="SMART" id="SM00700">
    <property type="entry name" value="JHBP"/>
    <property type="match status" value="1"/>
</dbReference>
<dbReference type="InterPro" id="IPR038606">
    <property type="entry name" value="To_sf"/>
</dbReference>
<dbReference type="OrthoDB" id="8113209at2759"/>
<sequence length="238" mass="27197">MKAVLLVFLNILQLLYISSSPLESRCFAIDTKCLTARAQENVALFVQGLPDLNIERLDPMCIDYVKRDLAGLKFEGKNLRIDGLAKSIIDEISIDMNSRLMRLEFHLDPISIQSNYKLDGNLFTIPICGEGDLVTVERNLQVDLKMPFDLLVDAYGTTFMNLKNYTYNFNVKDGGEFRLTNLYYGDQEKSDFVHNFLNNNWKAITQVFGPLILDDAVFKVYNAIATFMRSRPLNDLLL</sequence>
<dbReference type="AlphaFoldDB" id="A0A212F9C7"/>
<name>A0A212F9C7_DANPL</name>
<protein>
    <submittedName>
        <fullName evidence="1">DUF233 protein</fullName>
    </submittedName>
</protein>
<dbReference type="Gene3D" id="3.15.10.30">
    <property type="entry name" value="Haemolymph juvenile hormone binding protein"/>
    <property type="match status" value="1"/>
</dbReference>
<proteinExistence type="predicted"/>
<evidence type="ECO:0000313" key="1">
    <source>
        <dbReference type="EMBL" id="OWR50342.1"/>
    </source>
</evidence>
<accession>A0A212F9C7</accession>
<dbReference type="KEGG" id="dpl:KGM_209225"/>
<dbReference type="EMBL" id="AGBW02009605">
    <property type="protein sequence ID" value="OWR50342.1"/>
    <property type="molecule type" value="Genomic_DNA"/>
</dbReference>
<dbReference type="PANTHER" id="PTHR11008">
    <property type="entry name" value="PROTEIN TAKEOUT-LIKE PROTEIN"/>
    <property type="match status" value="1"/>
</dbReference>